<dbReference type="NCBIfam" id="TIGR01720">
    <property type="entry name" value="NRPS-para261"/>
    <property type="match status" value="1"/>
</dbReference>
<dbReference type="NCBIfam" id="NF004282">
    <property type="entry name" value="PRK05691.1"/>
    <property type="match status" value="9"/>
</dbReference>
<evidence type="ECO:0000256" key="4">
    <source>
        <dbReference type="ARBA" id="ARBA00022553"/>
    </source>
</evidence>
<evidence type="ECO:0000313" key="10">
    <source>
        <dbReference type="EMBL" id="NOU71103.1"/>
    </source>
</evidence>
<accession>A0ABX1XRD0</accession>
<dbReference type="Pfam" id="PF13193">
    <property type="entry name" value="AMP-binding_C"/>
    <property type="match status" value="5"/>
</dbReference>
<feature type="domain" description="Carrier" evidence="9">
    <location>
        <begin position="2013"/>
        <end position="2088"/>
    </location>
</feature>
<evidence type="ECO:0000259" key="9">
    <source>
        <dbReference type="PROSITE" id="PS50075"/>
    </source>
</evidence>
<evidence type="ECO:0000256" key="3">
    <source>
        <dbReference type="ARBA" id="ARBA00022450"/>
    </source>
</evidence>
<dbReference type="PROSITE" id="PS50075">
    <property type="entry name" value="CARRIER"/>
    <property type="match status" value="5"/>
</dbReference>
<dbReference type="InterPro" id="IPR020806">
    <property type="entry name" value="PKS_PP-bd"/>
</dbReference>
<dbReference type="InterPro" id="IPR045851">
    <property type="entry name" value="AMP-bd_C_sf"/>
</dbReference>
<evidence type="ECO:0000256" key="1">
    <source>
        <dbReference type="ARBA" id="ARBA00001957"/>
    </source>
</evidence>
<dbReference type="CDD" id="cd17643">
    <property type="entry name" value="A_NRPS_Cytc1-like"/>
    <property type="match status" value="2"/>
</dbReference>
<dbReference type="InterPro" id="IPR006162">
    <property type="entry name" value="Ppantetheine_attach_site"/>
</dbReference>
<dbReference type="NCBIfam" id="TIGR01733">
    <property type="entry name" value="AA-adenyl-dom"/>
    <property type="match status" value="5"/>
</dbReference>
<dbReference type="NCBIfam" id="NF003417">
    <property type="entry name" value="PRK04813.1"/>
    <property type="match status" value="5"/>
</dbReference>
<feature type="domain" description="Carrier" evidence="9">
    <location>
        <begin position="3054"/>
        <end position="3129"/>
    </location>
</feature>
<keyword evidence="4" id="KW-0597">Phosphoprotein</keyword>
<comment type="similarity">
    <text evidence="2">Belongs to the ATP-dependent AMP-binding enzyme family.</text>
</comment>
<dbReference type="Gene3D" id="3.30.300.30">
    <property type="match status" value="5"/>
</dbReference>
<keyword evidence="8" id="KW-0511">Multifunctional enzyme</keyword>
<dbReference type="Proteomes" id="UP000616779">
    <property type="component" value="Unassembled WGS sequence"/>
</dbReference>
<dbReference type="SMART" id="SM00823">
    <property type="entry name" value="PKS_PP"/>
    <property type="match status" value="5"/>
</dbReference>
<evidence type="ECO:0000256" key="5">
    <source>
        <dbReference type="ARBA" id="ARBA00022598"/>
    </source>
</evidence>
<dbReference type="EMBL" id="WHOA01000039">
    <property type="protein sequence ID" value="NOU71103.1"/>
    <property type="molecule type" value="Genomic_DNA"/>
</dbReference>
<dbReference type="SUPFAM" id="SSF47336">
    <property type="entry name" value="ACP-like"/>
    <property type="match status" value="5"/>
</dbReference>
<keyword evidence="7" id="KW-0045">Antibiotic biosynthesis</keyword>
<evidence type="ECO:0000313" key="11">
    <source>
        <dbReference type="Proteomes" id="UP000616779"/>
    </source>
</evidence>
<proteinExistence type="inferred from homology"/>
<evidence type="ECO:0000256" key="8">
    <source>
        <dbReference type="ARBA" id="ARBA00023268"/>
    </source>
</evidence>
<dbReference type="Pfam" id="PF00550">
    <property type="entry name" value="PP-binding"/>
    <property type="match status" value="5"/>
</dbReference>
<name>A0ABX1XRD0_9BACL</name>
<dbReference type="Gene3D" id="2.30.38.10">
    <property type="entry name" value="Luciferase, Domain 3"/>
    <property type="match status" value="5"/>
</dbReference>
<dbReference type="PROSITE" id="PS00012">
    <property type="entry name" value="PHOSPHOPANTETHEINE"/>
    <property type="match status" value="4"/>
</dbReference>
<dbReference type="InterPro" id="IPR001242">
    <property type="entry name" value="Condensation_dom"/>
</dbReference>
<dbReference type="InterPro" id="IPR036736">
    <property type="entry name" value="ACP-like_sf"/>
</dbReference>
<dbReference type="InterPro" id="IPR000873">
    <property type="entry name" value="AMP-dep_synth/lig_dom"/>
</dbReference>
<sequence length="5689" mass="643088">MSNQPTHPLTHAQKRIWYTEKFYPGTSISNLGGTFNLKDARLNYGLLAQAIHDFVRLNDTIRLRVVDQHSSEPRQYMTEFVPFEIPFYDYSSLDDASEAVRQWGERELKQPFQLHDADLFEFAIFKISGDEGRVYIKIHHLISDGISMVLAVNEIIDIYVGLVNGEDTVQENRPSYVDYVRNEPDYEASDRYLKDQKFWHEEFQTIPEFTSLKTYDLYRVSTEAARESIIIPQTLRDDIVGFCKEHNVSVFTLFVAMLYTYIYRVTSHEDIVLGTNFSNRTNAKEKNMLGMFVSTTPFRMQVEPELDALSFIRKVGKKQMNIFRYQKYPYNVLVNELREKHSDISRLFGVFVEYQVMEWQKKEQIEYVTEPFGNGHEANDFIIHIKDRMDIDQLQLDIDYRTGLFTSEEISTMFEHMLVLLKDVLENPGKPLFELELCKEQEKNQLLHVLSGIEADYPMDQTIHGLFEKQAENVPDRIAVVFGTESLTYRELNERANRLARMLRDHGVKPDDRVGLMLDRSVEMIVGIIAILKAGGAYVPLDPDYPEERIQFMLEDSGALVLLTEVQWQERVSFAGTVLTIDGELLSSGNSSNLPIVNQPSDMAYIIYTSGTTGKPKGVMIEHRNVVRLLFNDKLQFDFSENDVWTAFHSFSFDFSVWEMYGALLYGGKCVVIPRIIAQNPKEFTQLLRDEKVTMLNQTPTAFYSLINEELLLEDSLLAIRYVIFGGEALNPKMLEPWRNKYPKTKLINMYGITETTVHVTFKEIGEQEIETNVSNIGSPIPTLTCYIFDQNRKLVPMGVTGEMYVGGAGVARGYLNRDELTQERFIMNPYKPGERLYKTGDLAKMLPNGEMAYLGRIDNQVKIRGHRIELGEIETRLLEHPMIHEVTVIAVDDAQAQKYLCAYLISEVELTVSELRMHLALELPAYMVPSHFVHLDRMPITGNGKIDRKALPKPAGLAVTGREYMPPNSDTEEKLVLIWQEILEQERIGVQDNFFELGGHSLKAMQIISRIHQLFHVELPLRVLFETPTITAISPYIDQASKGTYTTILPAGQQEYYPLSSSQKRLYVLNQFEGTGTTYNMPGVFTVEGPLNPRQLEAAFNRLAVRHDMLRTSFHTIDGHPVQKVHNHINFSIQHDLQGSDDSIDFLVSKFVQPFKLDQAPLIRIGLAKIGENRHLFLFDMHHIISDALSIEILISELADLYRGLEPATTPVPYKDFAVWQNESFESSAMIKKEAYWLEAFAGDIPVLNMPADFPRPSVQSFEGDSIMFGTGYQLMTRLNRLAAETGTTMYMLLLAAYNVLLAKYGSQDDIVVGTPVAGRPHPDVEHTIGMFVNTIALRNRPIPAVSFRNFLEEVKQNALHAFEHQDYPFELLVEKLDVARDMSRNPLFDTMFSLQMKDLMMLELGDSLTFVPYISDNRIAKFDLSLEATEKELELVFQLEYCTKLFAKSTMERLAGHYIEILKSVTECPDIKLADIAMVTGDENRLLLEGFNETKRVYPSGKTFTELFEEQAKKTPNHVAVVCEEELLTYRTLNSMANQLARKLRTKGIQSESVVGIMVDRSIDMIIGVLAVWKAGATYLPIDPEYPDERIGYMLADSRAELLLSQRAIARRVSFDKEIVCFEDNGLYSEASTNLGIVNRENQLAYIIYTSGTTGKPKGVMIEHGSYTNVAFAWREAYKLDTFQVSLLQMASFAFDVFAGDMARALLNGGKLIICPNDVKLDPASIHSLIKNYEINIFESTPALIVPLMQYIYDHGLDMSQLNLLILGSDSCSAEDFTNLQARFGHMMRIVNSYGVTEACIDSSFYEHTDASLPYFGNVPIGKPLPNMKFYVLDPQLKLQPVGVIGELCIGGIGVARGYYNQPELTADKFVDNPFEPGERMYRTGDMARWMPDGNIQFLGRGDHQVKIRGYRIELGEIEAGLLKHESVKEAVVIARDDQAQQKYLCAYLVADRTLTIPELREHLTGQLPAYMVPSHFVQLDKMPLTPNGKLDRKALMALEGSVHIGTTFAAPTNVMEAKLASVWQEVLGVDQIGIHDDFFQLGGHSLKAMMLISQMHKACGAEIPLRTLFQNPTIAAVSAYMIVSDEKSYSVIAPVPGQDFYPVSSAQKRMYVIHQLDETGTSYNMADVMLVEGKLDHERLTEAFRGLILRHEALRTSLHTVDGVPVQKVHDHVSFDVEVMEANEENVAKMVRDFIKPFNLSQAPLLRVGLVRLAAERHVLLCDMHHIISDGISVSVLIREFTDLYERASLPELRIQYKDFAVWQNERLQSEDLKRQEAYWLDAFAGEIPVLDWPTDYVRPHVQSFDGDRVTFDSGKELMQELHKLAAESGTTLYMVLLAAYNVLMAKYSGQEDIIVGSPIAGRPHADVERTIGMFVNTLAIRNHPEAGKSFKQFVAEVKETSLRSFENQDYPFEELVDKLNVRRDLSRNPLFDVLFVLQNTGDEAIRIADLTFSPYSLDRNVAKFDLSLEAAEGEDGIAFHLEYGTALLHRATAERLAQHFLQILQAVSANSDIQLGDIDMLSDVEKTQLLDEFNQTGAAFPQDQTIHGLFEEQVQMAPERIAASCGEEQLTYRQLNERANSLACVLRTHGVGPDVRVGLLVERSIDMIVGILATLKAGGAYVPLDPDYPQERTQFMLKDSGARVLLTQPHLAGKVPYDGVMLDMSDVELYAWDSADLEPVNGPHDMAYIIYTSGTTGKPKGVMIEHQNVVRLLIHDRLQFDFNERDVWTVFHSFCFDFSVWEMYGALLYGGRCVVVPKTTAQNPKAFAQLLRQEQVTILNQTPTAFYTLIQEELQQPGKGLAVRCVIFGGEALNPVMLKPWKMKYPNTLLINMYGITETTVHVTYKEITDREIETNLSNIGRPIPTLTSYIFDAQRRLVPIGVVGELYVGGDGVARGYLNREELTAERFVANPYKPEERLYRTGDLARLLRSGEMEYYGRIDHQVKIRGHRIELGEIETQLLKHEQIKEATVLAQDDEQGQKFLCAYFISDGELTVSELRAHVGSDLPAYMIPSHFVKLDKIPLTANGKIDRKALPKPEGGLDSGTAYVAPRTELEAELAQIWQEVLGCRQVGVLDDFFALGGHSLKAMSLISAMHKAYQVEVPLRVLFDTPIVEAIAVYIQTAVKVAYVSIERVLDEQDYYPVSSAQKRMYILSEFEGEGTGYNMPEAFILEGELDVTRLEAALKELIARHEILRTSFETIHGEPMQQIHTDIEFSVETIVETINANEIELAEFAKGFVRPFQFNRAPLLRAGLAKLADGRHLFLVDMHHIISDGVSMGIMMDEWMRLYKGERLSDPGIQYKDFAVWQNDWFETDDFKKQETYWLDTFAGEIPVLNLPADFVRPAVQSFEGDRVHIVVGSELCKQLGQLAAQTDSTLFMVLLAAYNVLLAKYTGQHEFVVGTPIAGRSHPDTEGVLGMFVNTLAMRNRVDAEKTFRELIAEVKHRALEAYTNQDYPFERLVEHIGVARDLSRNPLFDTMFILQNIETHSQSDGSSDNLKLVASAMHDGIAKFDLTFEAREVNDELELFIDYGVKLFKKATVERIGRHFVQLLQSAVNNADIYLADMTVLNEAELHQLLVTFNETKTDLPTGKTLHGLFEEQAERTPDQPAVVCAGVQLTYAELNAAANRLARTLRDQGVISESCVGIMADRSLELVVGILAILKSGGAYVPIDPQYPVERIRYMLKDSNIKLVLSQSHLVASMSEDVHTAFDGKWLDLHDERHYNADGSNLPKVNDPTDLAYIIYTSGTTGMPKGVMIEHASIVSNLLWRKVEYALDTNDSVLQLFSFAFDGFVTSFFTPIIAGATVILPQEEEAKDPLLMKKQIAAHLVTHFISVPSLYAALLECMSEEESSSLRIVTLAGEKVTDNVVSRSMQLHPHIELVNEYGPTENSVVATYERGLEPNKEITIGRPIAGTQIFIVSGEGGLQPIGVIGELCIAGNGLARGYLNREDLTAEKFVRNPFAAGDNGNERMYKTGDLARRLPDGTIDFIGRLDEQVKVRGYRIELGEIESVILQHPLINETVVLAKDDHRGHTYLCAYITADDVFTLDDLKAHLGKKLPAYMVPSYFMQLLVMPLTPNGKVDKHALPEPDTDLMVKKEYVAPSSAAEAKLIGLLQDLLEIGQIGMLDNFFDLGGHSLSAMTLVSQMYKEFQVEVPLRAVFETASVKELAAYLQGAGLSRYESIQLAAEQPYYPLSSAQKRLFILNLLDSGSTTYNMPGAMLIEGKLDIQQFEGAFQSLVDRHETLRTSFDTVDGEPAQRVHPNLEIQVDYIEYAADSLPTIDEMIERFVRPFDLKTAPLFRVGLVKLEEERHLLLFDMHHLISDGVSMGIFIQEFVQLYQMEPLPQLRIQYKDFSAWQNRLFQSETIKAQESYWLSRFDGEIPLLDLPMDYGRPSIRSFAGHSVTFRADKSLLRQLHQLAAMSGTTLYMVLLAAYNVLLSKYANQTDIVVGTPIAGRSHADLERVIGMFVNTLAMRNRPESSKSFRQFLAEVKEQALMAFENQDYPFETLMEKLELQRDLSRNPLFDTMFIMQNIGNQSIGIKPLTFIPHEVPHTTSKFDLTMLAMEDQDGLELMIEYCTALFKQETMERLGGHFVRVLQEIADQPDAQLAQIDMLSLEEKKQIVVDFNQTKADYPQNCTIQELFERQVEKTPDHVAVVWENERMTYRQLNAKANRSARVLREKGVAADCIVGVMMERSADMIVTILAILKAGGAYLPIDIDYPADRIRYMLEDSAASLIVTQKAECPVGFAGEVVALEETDLTFKLDTNLGSASTSYDLAYIIYTSGTTGKPKGIMLEHAGIANLQAFFENQLSVTAVERIGQFASSSFDASVWEMFMALLTGASLYVLSKDIIGNYTRFEDYISEHRISILTLPPTYMTHLNPERMSSLKKVITAGSATSFELIRRWEGKVQYINAYGPTETTICATIWNANHSELHTGVVPIGYPIPNTQVYIMSADNLLQPIGVPGELCIGGVGLARGYVNKPELTDEKFTDNPFAPSEHIYHTGDLARWLPDGNIEYLGRIDHQVKIRGYRIELSEIESVMLDHDLIQEAIAIAHEDHHGHHYLCAYFTGRSSAPISNMREHLAELLPDYMVPSYFIQLGQMPLTPNGKIDRKALPEPELGTAITGTEYEPPRNDLERLLAEVWEEVLGVRPIGIKNNFFELGGDSIKAIQVSTRLYKHDLMLEMKDLFQNPFIEKVSSYVQTLGRKSSQETVVGELELSPIQRWFFAQRFTDMHHWNQSIMLQSNHGFKESVVRKVFTKITRHHDALRTVFRVDNDRVVAQIRGLVEPLVHLNVIDVRNQADESSVITEEASRLQSSFDLNEGPLVKLALFRTISCDHLLIVAHHLVIDGVSWRIILEDFALGYEQAMNDEDILFQDKTDSYQVWTEHLKAYAAGKEVAKEKNYWQQINDLSEVALPKDKKAEEMKLIHTRSTAFELNEEETERLLKQVNQAYHTDIPDILLTALGLSVQDWTKQDSVIVNMEGHGREHLEGQVNVSRTVGWFTAQFPIVLDLKGSNDTGSHIKRIKEHVRRIPNKGIGFDLLRFMSPEELRLNLAPKPEIGFNYLGQFDSDVTTKWFTVSPYDMGEPMSPDAERLFTLDVTAMIQGGKLSVRFGYNIQEYNQTTITQLQNSFKKHLLEIMDHCVNKQGPELTPSDLGDHELSLEELDGLVDIFES</sequence>
<dbReference type="Pfam" id="PF00501">
    <property type="entry name" value="AMP-binding"/>
    <property type="match status" value="5"/>
</dbReference>
<dbReference type="CDD" id="cd17650">
    <property type="entry name" value="A_NRPS_PpsD_like"/>
    <property type="match status" value="1"/>
</dbReference>
<dbReference type="Gene3D" id="1.10.1200.10">
    <property type="entry name" value="ACP-like"/>
    <property type="match status" value="5"/>
</dbReference>
<gene>
    <name evidence="10" type="ORF">GC098_06615</name>
</gene>
<keyword evidence="3" id="KW-0596">Phosphopantetheine</keyword>
<protein>
    <submittedName>
        <fullName evidence="10">Amino acid adenylation domain-containing protein</fullName>
    </submittedName>
</protein>
<dbReference type="InterPro" id="IPR009081">
    <property type="entry name" value="PP-bd_ACP"/>
</dbReference>
<dbReference type="SUPFAM" id="SSF52777">
    <property type="entry name" value="CoA-dependent acyltransferases"/>
    <property type="match status" value="12"/>
</dbReference>
<dbReference type="InterPro" id="IPR010071">
    <property type="entry name" value="AA_adenyl_dom"/>
</dbReference>
<dbReference type="CDD" id="cd19531">
    <property type="entry name" value="LCL_NRPS-like"/>
    <property type="match status" value="4"/>
</dbReference>
<feature type="domain" description="Carrier" evidence="9">
    <location>
        <begin position="5143"/>
        <end position="5217"/>
    </location>
</feature>
<keyword evidence="11" id="KW-1185">Reference proteome</keyword>
<dbReference type="InterPro" id="IPR010060">
    <property type="entry name" value="NRPS_synth"/>
</dbReference>
<feature type="domain" description="Carrier" evidence="9">
    <location>
        <begin position="4108"/>
        <end position="4183"/>
    </location>
</feature>
<dbReference type="RefSeq" id="WP_171642195.1">
    <property type="nucleotide sequence ID" value="NZ_WHOA01000039.1"/>
</dbReference>
<dbReference type="InterPro" id="IPR025110">
    <property type="entry name" value="AMP-bd_C"/>
</dbReference>
<comment type="caution">
    <text evidence="10">The sequence shown here is derived from an EMBL/GenBank/DDBJ whole genome shotgun (WGS) entry which is preliminary data.</text>
</comment>
<dbReference type="PROSITE" id="PS00455">
    <property type="entry name" value="AMP_BINDING"/>
    <property type="match status" value="5"/>
</dbReference>
<comment type="cofactor">
    <cofactor evidence="1">
        <name>pantetheine 4'-phosphate</name>
        <dbReference type="ChEBI" id="CHEBI:47942"/>
    </cofactor>
</comment>
<dbReference type="Pfam" id="PF00668">
    <property type="entry name" value="Condensation"/>
    <property type="match status" value="6"/>
</dbReference>
<dbReference type="InterPro" id="IPR020845">
    <property type="entry name" value="AMP-binding_CS"/>
</dbReference>
<evidence type="ECO:0000256" key="6">
    <source>
        <dbReference type="ARBA" id="ARBA00022737"/>
    </source>
</evidence>
<dbReference type="Gene3D" id="3.30.559.30">
    <property type="entry name" value="Nonribosomal peptide synthetase, condensation domain"/>
    <property type="match status" value="6"/>
</dbReference>
<dbReference type="CDD" id="cd19534">
    <property type="entry name" value="E_NRPS"/>
    <property type="match status" value="1"/>
</dbReference>
<dbReference type="CDD" id="cd05930">
    <property type="entry name" value="A_NRPS"/>
    <property type="match status" value="1"/>
</dbReference>
<evidence type="ECO:0000256" key="2">
    <source>
        <dbReference type="ARBA" id="ARBA00006432"/>
    </source>
</evidence>
<dbReference type="SUPFAM" id="SSF56801">
    <property type="entry name" value="Acetyl-CoA synthetase-like"/>
    <property type="match status" value="5"/>
</dbReference>
<reference evidence="10 11" key="1">
    <citation type="submission" date="2019-10" db="EMBL/GenBank/DDBJ databases">
        <title>Description of Paenibacillus terrestris sp. nov.</title>
        <authorList>
            <person name="Carlier A."/>
            <person name="Qi S."/>
        </authorList>
    </citation>
    <scope>NUCLEOTIDE SEQUENCE [LARGE SCALE GENOMIC DNA]</scope>
    <source>
        <strain evidence="10 11">LMG 31458</strain>
    </source>
</reference>
<keyword evidence="5" id="KW-0436">Ligase</keyword>
<feature type="domain" description="Carrier" evidence="9">
    <location>
        <begin position="967"/>
        <end position="1042"/>
    </location>
</feature>
<dbReference type="PANTHER" id="PTHR45527:SF1">
    <property type="entry name" value="FATTY ACID SYNTHASE"/>
    <property type="match status" value="1"/>
</dbReference>
<dbReference type="Gene3D" id="3.40.50.980">
    <property type="match status" value="10"/>
</dbReference>
<dbReference type="PANTHER" id="PTHR45527">
    <property type="entry name" value="NONRIBOSOMAL PEPTIDE SYNTHETASE"/>
    <property type="match status" value="1"/>
</dbReference>
<dbReference type="Gene3D" id="3.30.559.10">
    <property type="entry name" value="Chloramphenicol acetyltransferase-like domain"/>
    <property type="match status" value="6"/>
</dbReference>
<organism evidence="10 11">
    <name type="scientific">Paenibacillus phytorum</name>
    <dbReference type="NCBI Taxonomy" id="2654977"/>
    <lineage>
        <taxon>Bacteria</taxon>
        <taxon>Bacillati</taxon>
        <taxon>Bacillota</taxon>
        <taxon>Bacilli</taxon>
        <taxon>Bacillales</taxon>
        <taxon>Paenibacillaceae</taxon>
        <taxon>Paenibacillus</taxon>
    </lineage>
</organism>
<evidence type="ECO:0000256" key="7">
    <source>
        <dbReference type="ARBA" id="ARBA00023194"/>
    </source>
</evidence>
<dbReference type="InterPro" id="IPR023213">
    <property type="entry name" value="CAT-like_dom_sf"/>
</dbReference>
<keyword evidence="6" id="KW-0677">Repeat</keyword>